<dbReference type="NCBIfam" id="TIGR00348">
    <property type="entry name" value="hsdR"/>
    <property type="match status" value="1"/>
</dbReference>
<dbReference type="Pfam" id="PF12008">
    <property type="entry name" value="EcoR124_C"/>
    <property type="match status" value="1"/>
</dbReference>
<sequence length="931" mass="108870">MAYQSEFALENDVLKQLTQMGYEQLNIHTHDEMLQNFRAIINERHIEALNHQPLTDTEFDRLITDINGKSVFDSAVILRDKYVLKRDDETVVYLSFLDQNKWCQNKFQVTNQVSVKDTYKSRYDVTILINGLPLVQIELKRSGVAISEAFNQVERYRKQNFTGLFRYIQLFVISNKMETRYYANSDLTILKSHMFYWSNEKNERINHLKRFIEDFLEPCHLAKIISRYMIVNETDKILMALRPYQVYAVEKLIERALETNNNGFIWHTTGSGKTLTSFKASQILSQQEGIKKVIFLVDRKDLDSQTLAEFNKFQEDSVDLTDSTRKLLKQLGDATLPLIVTTIQKMAHAIKSNDPVMNQYEHDKVVFIIDECHRSQFGEMHRSVKQHFKNAQYFGFTGTPRFEENKSQDGRATADIFDKCLHHYLIKDAIRDGNVLGFSVDYARTFDPKKDLEEEYVSKINEKEVWMAEERISKITNHIIENYAKKTRNGHYTSMLTVQSIPMAIAYYEAFKKAKEAGKHNLNVTTIFTFQPNEDSNEQEDFVHSREMLDRVMVDYNAMFGTNFNTDYFDGFFSDVSKKMKKVIPGEKIDILIVVDMFLTGFDSKKLNTLYVDKNLKYHNLIQAYSRTNRVEKETKPYGNIVCYRDLKVETDQAIEIFSQTDNTDTVLSGSYEEYLADFKEILKQLFALVITPADVDQLEREDDQKEFVLIFRALASLLLKLKTFEEFEFTPEQLGISEQTFEDYKSKYLNLYEKVVKSNKEESEGVSILEDIDFKVEILRNDLINVQYIMNLIGQIELKDKVEQERNRKQIHQLLDRADDEQLRLKADLIRQFLDKVVPTLKEGTDVNEAYYQYEEAEKHKEIEAFAEDKAYPYQLLGHIIEEYEYSGSINKNTIDEGLKNQGGFLARTKTANKIKSFVMETAQKYSSIE</sequence>
<keyword evidence="7 13" id="KW-0255">Endonuclease</keyword>
<evidence type="ECO:0000256" key="8">
    <source>
        <dbReference type="ARBA" id="ARBA00022801"/>
    </source>
</evidence>
<keyword evidence="4" id="KW-0540">Nuclease</keyword>
<dbReference type="EMBL" id="POVK01000002">
    <property type="protein sequence ID" value="NHA33127.1"/>
    <property type="molecule type" value="Genomic_DNA"/>
</dbReference>
<dbReference type="InterPro" id="IPR040980">
    <property type="entry name" value="SWI2_SNF2"/>
</dbReference>
<dbReference type="GO" id="GO:0004519">
    <property type="term" value="F:endonuclease activity"/>
    <property type="evidence" value="ECO:0007669"/>
    <property type="project" value="UniProtKB-KW"/>
</dbReference>
<dbReference type="PANTHER" id="PTHR30195:SF16">
    <property type="entry name" value="TYPE I RESTRICTION ENZYME ENDONUCLEASE SUBUNIT"/>
    <property type="match status" value="1"/>
</dbReference>
<evidence type="ECO:0000313" key="14">
    <source>
        <dbReference type="Proteomes" id="UP000572988"/>
    </source>
</evidence>
<dbReference type="Proteomes" id="UP000572988">
    <property type="component" value="Unassembled WGS sequence"/>
</dbReference>
<gene>
    <name evidence="13" type="ORF">C1O36_01055</name>
</gene>
<dbReference type="InterPro" id="IPR022625">
    <property type="entry name" value="TypeI_RM_Rsu_C"/>
</dbReference>
<dbReference type="InterPro" id="IPR055180">
    <property type="entry name" value="HsdR_RecA-like_helicase_dom_2"/>
</dbReference>
<dbReference type="CDD" id="cd22332">
    <property type="entry name" value="HsdR_N"/>
    <property type="match status" value="1"/>
</dbReference>
<dbReference type="CDD" id="cd18030">
    <property type="entry name" value="DEXHc_RE_I_HsdR"/>
    <property type="match status" value="1"/>
</dbReference>
<protein>
    <recommendedName>
        <fullName evidence="11">Type I restriction enzyme endonuclease subunit</fullName>
        <shortName evidence="11">R protein</shortName>
        <ecNumber evidence="11">3.1.21.3</ecNumber>
    </recommendedName>
    <alternativeName>
        <fullName evidence="11">Type-1 restriction enzyme R protein</fullName>
    </alternativeName>
</protein>
<keyword evidence="9 11" id="KW-0067">ATP-binding</keyword>
<evidence type="ECO:0000256" key="9">
    <source>
        <dbReference type="ARBA" id="ARBA00022840"/>
    </source>
</evidence>
<evidence type="ECO:0000256" key="11">
    <source>
        <dbReference type="RuleBase" id="RU364115"/>
    </source>
</evidence>
<evidence type="ECO:0000256" key="6">
    <source>
        <dbReference type="ARBA" id="ARBA00022747"/>
    </source>
</evidence>
<dbReference type="CDD" id="cd18800">
    <property type="entry name" value="SF2_C_EcoR124I-like"/>
    <property type="match status" value="1"/>
</dbReference>
<dbReference type="Gene3D" id="3.40.50.300">
    <property type="entry name" value="P-loop containing nucleotide triphosphate hydrolases"/>
    <property type="match status" value="2"/>
</dbReference>
<evidence type="ECO:0000256" key="10">
    <source>
        <dbReference type="ARBA" id="ARBA00023125"/>
    </source>
</evidence>
<comment type="caution">
    <text evidence="13">The sequence shown here is derived from an EMBL/GenBank/DDBJ whole genome shotgun (WGS) entry which is preliminary data.</text>
</comment>
<dbReference type="InterPro" id="IPR007409">
    <property type="entry name" value="Restrct_endonuc_type1_HsdR_N"/>
</dbReference>
<keyword evidence="10 11" id="KW-0238">DNA-binding</keyword>
<dbReference type="Gene3D" id="3.90.1570.50">
    <property type="match status" value="1"/>
</dbReference>
<dbReference type="PROSITE" id="PS51192">
    <property type="entry name" value="HELICASE_ATP_BIND_1"/>
    <property type="match status" value="1"/>
</dbReference>
<evidence type="ECO:0000259" key="12">
    <source>
        <dbReference type="PROSITE" id="PS51192"/>
    </source>
</evidence>
<keyword evidence="5 11" id="KW-0547">Nucleotide-binding</keyword>
<dbReference type="InterPro" id="IPR051268">
    <property type="entry name" value="Type-I_R_enzyme_R_subunit"/>
</dbReference>
<dbReference type="Pfam" id="PF18766">
    <property type="entry name" value="SWI2_SNF2"/>
    <property type="match status" value="1"/>
</dbReference>
<comment type="function">
    <text evidence="11">Subunit R is required for both nuclease and ATPase activities, but not for modification.</text>
</comment>
<keyword evidence="8 11" id="KW-0378">Hydrolase</keyword>
<dbReference type="Gene3D" id="1.20.58.910">
    <property type="match status" value="1"/>
</dbReference>
<accession>A0ABX0FVV8</accession>
<evidence type="ECO:0000256" key="2">
    <source>
        <dbReference type="ARBA" id="ARBA00008598"/>
    </source>
</evidence>
<dbReference type="SUPFAM" id="SSF52540">
    <property type="entry name" value="P-loop containing nucleoside triphosphate hydrolases"/>
    <property type="match status" value="2"/>
</dbReference>
<dbReference type="SMART" id="SM00487">
    <property type="entry name" value="DEXDc"/>
    <property type="match status" value="1"/>
</dbReference>
<dbReference type="InterPro" id="IPR027417">
    <property type="entry name" value="P-loop_NTPase"/>
</dbReference>
<evidence type="ECO:0000256" key="4">
    <source>
        <dbReference type="ARBA" id="ARBA00022722"/>
    </source>
</evidence>
<evidence type="ECO:0000256" key="3">
    <source>
        <dbReference type="ARBA" id="ARBA00011296"/>
    </source>
</evidence>
<dbReference type="Pfam" id="PF22679">
    <property type="entry name" value="T1R_D3-like"/>
    <property type="match status" value="1"/>
</dbReference>
<feature type="domain" description="Helicase ATP-binding" evidence="12">
    <location>
        <begin position="254"/>
        <end position="400"/>
    </location>
</feature>
<dbReference type="PANTHER" id="PTHR30195">
    <property type="entry name" value="TYPE I SITE-SPECIFIC DEOXYRIBONUCLEASE PROTEIN SUBUNIT M AND R"/>
    <property type="match status" value="1"/>
</dbReference>
<comment type="subunit">
    <text evidence="3 11">The type I restriction/modification system is composed of three polypeptides R, M and S.</text>
</comment>
<dbReference type="Pfam" id="PF04313">
    <property type="entry name" value="HSDR_N"/>
    <property type="match status" value="1"/>
</dbReference>
<evidence type="ECO:0000256" key="5">
    <source>
        <dbReference type="ARBA" id="ARBA00022741"/>
    </source>
</evidence>
<dbReference type="EC" id="3.1.21.3" evidence="11"/>
<proteinExistence type="inferred from homology"/>
<evidence type="ECO:0000313" key="13">
    <source>
        <dbReference type="EMBL" id="NHA33127.1"/>
    </source>
</evidence>
<keyword evidence="14" id="KW-1185">Reference proteome</keyword>
<organism evidence="13 14">
    <name type="scientific">Staphylococcus schleiferi</name>
    <dbReference type="NCBI Taxonomy" id="1295"/>
    <lineage>
        <taxon>Bacteria</taxon>
        <taxon>Bacillati</taxon>
        <taxon>Bacillota</taxon>
        <taxon>Bacilli</taxon>
        <taxon>Bacillales</taxon>
        <taxon>Staphylococcaceae</taxon>
        <taxon>Staphylococcus</taxon>
    </lineage>
</organism>
<comment type="similarity">
    <text evidence="2 11">Belongs to the HsdR family.</text>
</comment>
<name>A0ABX0FVV8_STASC</name>
<reference evidence="13 14" key="1">
    <citation type="submission" date="2018-01" db="EMBL/GenBank/DDBJ databases">
        <title>Complete genome sequence of Staphylococcus Scheliferi isolated from human.</title>
        <authorList>
            <person name="Abouelkhair M.A."/>
            <person name="Bemis D.A."/>
            <person name="Kania S.A."/>
        </authorList>
    </citation>
    <scope>NUCLEOTIDE SEQUENCE [LARGE SCALE GENOMIC DNA]</scope>
    <source>
        <strain evidence="13 14">ATCC 43808</strain>
    </source>
</reference>
<keyword evidence="6 11" id="KW-0680">Restriction system</keyword>
<evidence type="ECO:0000256" key="7">
    <source>
        <dbReference type="ARBA" id="ARBA00022759"/>
    </source>
</evidence>
<dbReference type="InterPro" id="IPR014001">
    <property type="entry name" value="Helicase_ATP-bd"/>
</dbReference>
<evidence type="ECO:0000256" key="1">
    <source>
        <dbReference type="ARBA" id="ARBA00000851"/>
    </source>
</evidence>
<dbReference type="InterPro" id="IPR004473">
    <property type="entry name" value="Restrct_endonuc_typeI_HsdR"/>
</dbReference>
<comment type="catalytic activity">
    <reaction evidence="1 11">
        <text>Endonucleolytic cleavage of DNA to give random double-stranded fragments with terminal 5'-phosphates, ATP is simultaneously hydrolyzed.</text>
        <dbReference type="EC" id="3.1.21.3"/>
    </reaction>
</comment>
<dbReference type="RefSeq" id="WP_126496385.1">
    <property type="nucleotide sequence ID" value="NZ_CALYEE010000001.1"/>
</dbReference>